<gene>
    <name evidence="2" type="ORF">UTRI_10436_B</name>
</gene>
<keyword evidence="3" id="KW-1185">Reference proteome</keyword>
<keyword evidence="1" id="KW-1133">Transmembrane helix</keyword>
<dbReference type="OrthoDB" id="2543271at2759"/>
<organism evidence="2 3">
    <name type="scientific">Ustilago trichophora</name>
    <dbReference type="NCBI Taxonomy" id="86804"/>
    <lineage>
        <taxon>Eukaryota</taxon>
        <taxon>Fungi</taxon>
        <taxon>Dikarya</taxon>
        <taxon>Basidiomycota</taxon>
        <taxon>Ustilaginomycotina</taxon>
        <taxon>Ustilaginomycetes</taxon>
        <taxon>Ustilaginales</taxon>
        <taxon>Ustilaginaceae</taxon>
        <taxon>Ustilago</taxon>
    </lineage>
</organism>
<name>A0A5C3EBE1_9BASI</name>
<keyword evidence="1" id="KW-0472">Membrane</keyword>
<sequence>MSSNLSTPTFAETNTFSFAMVVPRFILLLFTTLVLLLAVQVLAFDYMDRQDFAVWKKAKKDIREKYGDVTFLHDSRGLEPFKHIENLQERLLVLAEEEGGLKGAIMHEATGSSSLNNRKMWFTTVIHPNDPIASEMQLQGRLALAFWRRDKVGNTLIDISFAPYHQHVNLGLESLDSVLAHVR</sequence>
<proteinExistence type="predicted"/>
<reference evidence="2 3" key="1">
    <citation type="submission" date="2018-03" db="EMBL/GenBank/DDBJ databases">
        <authorList>
            <person name="Guldener U."/>
        </authorList>
    </citation>
    <scope>NUCLEOTIDE SEQUENCE [LARGE SCALE GENOMIC DNA]</scope>
    <source>
        <strain evidence="2 3">NBRC100155</strain>
    </source>
</reference>
<protein>
    <submittedName>
        <fullName evidence="2">Uncharacterized protein</fullName>
    </submittedName>
</protein>
<feature type="transmembrane region" description="Helical" evidence="1">
    <location>
        <begin position="25"/>
        <end position="47"/>
    </location>
</feature>
<evidence type="ECO:0000313" key="2">
    <source>
        <dbReference type="EMBL" id="SPO26971.1"/>
    </source>
</evidence>
<evidence type="ECO:0000256" key="1">
    <source>
        <dbReference type="SAM" id="Phobius"/>
    </source>
</evidence>
<dbReference type="EMBL" id="OOIN01000016">
    <property type="protein sequence ID" value="SPO26971.1"/>
    <property type="molecule type" value="Genomic_DNA"/>
</dbReference>
<accession>A0A5C3EBE1</accession>
<dbReference type="AlphaFoldDB" id="A0A5C3EBE1"/>
<evidence type="ECO:0000313" key="3">
    <source>
        <dbReference type="Proteomes" id="UP000324022"/>
    </source>
</evidence>
<dbReference type="Proteomes" id="UP000324022">
    <property type="component" value="Unassembled WGS sequence"/>
</dbReference>
<keyword evidence="1" id="KW-0812">Transmembrane</keyword>